<evidence type="ECO:0000313" key="6">
    <source>
        <dbReference type="Proteomes" id="UP000752292"/>
    </source>
</evidence>
<comment type="caution">
    <text evidence="5">The sequence shown here is derived from an EMBL/GenBank/DDBJ whole genome shotgun (WGS) entry which is preliminary data.</text>
</comment>
<dbReference type="NCBIfam" id="NF006667">
    <property type="entry name" value="PRK09212.1"/>
    <property type="match status" value="1"/>
</dbReference>
<gene>
    <name evidence="5" type="ORF">HY618_06900</name>
</gene>
<dbReference type="FunFam" id="3.40.50.970:FF:000001">
    <property type="entry name" value="Pyruvate dehydrogenase E1 beta subunit"/>
    <property type="match status" value="1"/>
</dbReference>
<protein>
    <submittedName>
        <fullName evidence="5">Alpha-ketoacid dehydrogenase subunit beta</fullName>
    </submittedName>
</protein>
<dbReference type="EMBL" id="JACQRX010000301">
    <property type="protein sequence ID" value="MBI4252173.1"/>
    <property type="molecule type" value="Genomic_DNA"/>
</dbReference>
<dbReference type="InterPro" id="IPR009014">
    <property type="entry name" value="Transketo_C/PFOR_II"/>
</dbReference>
<dbReference type="SUPFAM" id="SSF52518">
    <property type="entry name" value="Thiamin diphosphate-binding fold (THDP-binding)"/>
    <property type="match status" value="1"/>
</dbReference>
<dbReference type="SMART" id="SM00861">
    <property type="entry name" value="Transket_pyr"/>
    <property type="match status" value="1"/>
</dbReference>
<name>A0A933E9J9_UNCTE</name>
<dbReference type="GO" id="GO:0016491">
    <property type="term" value="F:oxidoreductase activity"/>
    <property type="evidence" value="ECO:0007669"/>
    <property type="project" value="UniProtKB-KW"/>
</dbReference>
<dbReference type="SUPFAM" id="SSF52922">
    <property type="entry name" value="TK C-terminal domain-like"/>
    <property type="match status" value="1"/>
</dbReference>
<comment type="cofactor">
    <cofactor evidence="1">
        <name>thiamine diphosphate</name>
        <dbReference type="ChEBI" id="CHEBI:58937"/>
    </cofactor>
</comment>
<keyword evidence="3" id="KW-0786">Thiamine pyrophosphate</keyword>
<dbReference type="AlphaFoldDB" id="A0A933E9J9"/>
<evidence type="ECO:0000313" key="5">
    <source>
        <dbReference type="EMBL" id="MBI4252173.1"/>
    </source>
</evidence>
<dbReference type="Gene3D" id="3.40.50.970">
    <property type="match status" value="1"/>
</dbReference>
<evidence type="ECO:0000256" key="3">
    <source>
        <dbReference type="ARBA" id="ARBA00023052"/>
    </source>
</evidence>
<dbReference type="PANTHER" id="PTHR43257">
    <property type="entry name" value="PYRUVATE DEHYDROGENASE E1 COMPONENT BETA SUBUNIT"/>
    <property type="match status" value="1"/>
</dbReference>
<dbReference type="PANTHER" id="PTHR43257:SF2">
    <property type="entry name" value="PYRUVATE DEHYDROGENASE E1 COMPONENT SUBUNIT BETA"/>
    <property type="match status" value="1"/>
</dbReference>
<evidence type="ECO:0000256" key="2">
    <source>
        <dbReference type="ARBA" id="ARBA00023002"/>
    </source>
</evidence>
<evidence type="ECO:0000259" key="4">
    <source>
        <dbReference type="SMART" id="SM00861"/>
    </source>
</evidence>
<dbReference type="Gene3D" id="3.40.50.920">
    <property type="match status" value="1"/>
</dbReference>
<evidence type="ECO:0000256" key="1">
    <source>
        <dbReference type="ARBA" id="ARBA00001964"/>
    </source>
</evidence>
<dbReference type="Proteomes" id="UP000752292">
    <property type="component" value="Unassembled WGS sequence"/>
</dbReference>
<dbReference type="FunFam" id="3.40.50.920:FF:000001">
    <property type="entry name" value="Pyruvate dehydrogenase E1 beta subunit"/>
    <property type="match status" value="1"/>
</dbReference>
<reference evidence="5" key="1">
    <citation type="submission" date="2020-07" db="EMBL/GenBank/DDBJ databases">
        <title>Huge and variable diversity of episymbiotic CPR bacteria and DPANN archaea in groundwater ecosystems.</title>
        <authorList>
            <person name="He C.Y."/>
            <person name="Keren R."/>
            <person name="Whittaker M."/>
            <person name="Farag I.F."/>
            <person name="Doudna J."/>
            <person name="Cate J.H.D."/>
            <person name="Banfield J.F."/>
        </authorList>
    </citation>
    <scope>NUCLEOTIDE SEQUENCE</scope>
    <source>
        <strain evidence="5">NC_groundwater_1370_Ag_S-0.2um_69_93</strain>
    </source>
</reference>
<proteinExistence type="predicted"/>
<dbReference type="Pfam" id="PF02779">
    <property type="entry name" value="Transket_pyr"/>
    <property type="match status" value="1"/>
</dbReference>
<dbReference type="Pfam" id="PF02780">
    <property type="entry name" value="Transketolase_C"/>
    <property type="match status" value="1"/>
</dbReference>
<dbReference type="CDD" id="cd07036">
    <property type="entry name" value="TPP_PYR_E1-PDHc-beta_like"/>
    <property type="match status" value="1"/>
</dbReference>
<dbReference type="InterPro" id="IPR005475">
    <property type="entry name" value="Transketolase-like_Pyr-bd"/>
</dbReference>
<organism evidence="5 6">
    <name type="scientific">Tectimicrobiota bacterium</name>
    <dbReference type="NCBI Taxonomy" id="2528274"/>
    <lineage>
        <taxon>Bacteria</taxon>
        <taxon>Pseudomonadati</taxon>
        <taxon>Nitrospinota/Tectimicrobiota group</taxon>
        <taxon>Candidatus Tectimicrobiota</taxon>
    </lineage>
</organism>
<accession>A0A933E9J9</accession>
<feature type="domain" description="Transketolase-like pyrimidine-binding" evidence="4">
    <location>
        <begin position="4"/>
        <end position="178"/>
    </location>
</feature>
<dbReference type="InterPro" id="IPR033248">
    <property type="entry name" value="Transketolase_C"/>
</dbReference>
<keyword evidence="2" id="KW-0560">Oxidoreductase</keyword>
<sequence length="326" mass="34813">MREITFVEALNEALHEEMERDKKVFVIGEDVELAYVFGVTKGLAARFGKDRVRDTPISELGIVGAGVGAAMAGYRPVIEIMFMDFIMLAMDPLINQAAKLRYMLGGQLSVPMVVRTPGGGGVQYGPTHSQCLEAWFMQVPGIKVAVPSDPADGKGLLKAAIRDDNPVLFVEHKMLYKQKGPVPEGEHLVPFGRAAIKRPGADVTLVGVGYQVVNCLRAAETLAGEGIDAEVIDPRTLAPLDTASMAGSVRKTGRCVVVEEGHLRSGAGSEIAAAIQQEAFDYLDAPIGRVAALEAPIPFEPRLEEFVLPSPGKIVKAVKQTLGAAV</sequence>
<dbReference type="InterPro" id="IPR029061">
    <property type="entry name" value="THDP-binding"/>
</dbReference>